<dbReference type="AlphaFoldDB" id="A0AB32VU49"/>
<comment type="subcellular location">
    <subcellularLocation>
        <location evidence="1 8">Cell membrane</location>
        <topology evidence="1 8">Multi-pass membrane protein</topology>
    </subcellularLocation>
</comment>
<evidence type="ECO:0000256" key="1">
    <source>
        <dbReference type="ARBA" id="ARBA00004651"/>
    </source>
</evidence>
<evidence type="ECO:0000259" key="9">
    <source>
        <dbReference type="Pfam" id="PF04535"/>
    </source>
</evidence>
<evidence type="ECO:0000256" key="3">
    <source>
        <dbReference type="ARBA" id="ARBA00011489"/>
    </source>
</evidence>
<comment type="subunit">
    <text evidence="3 8">Homodimer and heterodimers.</text>
</comment>
<dbReference type="Proteomes" id="UP000694886">
    <property type="component" value="Chromosome 1"/>
</dbReference>
<keyword evidence="7 8" id="KW-0472">Membrane</keyword>
<organism evidence="10 11">
    <name type="scientific">Theobroma cacao</name>
    <name type="common">Cacao</name>
    <name type="synonym">Cocoa</name>
    <dbReference type="NCBI Taxonomy" id="3641"/>
    <lineage>
        <taxon>Eukaryota</taxon>
        <taxon>Viridiplantae</taxon>
        <taxon>Streptophyta</taxon>
        <taxon>Embryophyta</taxon>
        <taxon>Tracheophyta</taxon>
        <taxon>Spermatophyta</taxon>
        <taxon>Magnoliopsida</taxon>
        <taxon>eudicotyledons</taxon>
        <taxon>Gunneridae</taxon>
        <taxon>Pentapetalae</taxon>
        <taxon>rosids</taxon>
        <taxon>malvids</taxon>
        <taxon>Malvales</taxon>
        <taxon>Malvaceae</taxon>
        <taxon>Byttnerioideae</taxon>
        <taxon>Theobroma</taxon>
    </lineage>
</organism>
<dbReference type="RefSeq" id="XP_017969489.1">
    <property type="nucleotide sequence ID" value="XM_018114000.1"/>
</dbReference>
<protein>
    <recommendedName>
        <fullName evidence="8">CASP-like protein</fullName>
    </recommendedName>
</protein>
<gene>
    <name evidence="11" type="primary">LOC18613481</name>
</gene>
<evidence type="ECO:0000256" key="5">
    <source>
        <dbReference type="ARBA" id="ARBA00022692"/>
    </source>
</evidence>
<accession>A0AB32VU49</accession>
<dbReference type="GO" id="GO:0005886">
    <property type="term" value="C:plasma membrane"/>
    <property type="evidence" value="ECO:0007669"/>
    <property type="project" value="UniProtKB-SubCell"/>
</dbReference>
<name>A0AB32VU49_THECC</name>
<evidence type="ECO:0000256" key="4">
    <source>
        <dbReference type="ARBA" id="ARBA00022475"/>
    </source>
</evidence>
<keyword evidence="5 8" id="KW-0812">Transmembrane</keyword>
<feature type="transmembrane region" description="Helical" evidence="8">
    <location>
        <begin position="100"/>
        <end position="125"/>
    </location>
</feature>
<keyword evidence="4 8" id="KW-1003">Cell membrane</keyword>
<proteinExistence type="inferred from homology"/>
<evidence type="ECO:0000313" key="10">
    <source>
        <dbReference type="Proteomes" id="UP000694886"/>
    </source>
</evidence>
<dbReference type="InterPro" id="IPR006702">
    <property type="entry name" value="CASP_dom"/>
</dbReference>
<dbReference type="Gramene" id="Tc01v2_t024320.2">
    <property type="protein sequence ID" value="Tc01v2_p024320.2"/>
    <property type="gene ID" value="Tc01v2_g024320"/>
</dbReference>
<feature type="domain" description="Casparian strip membrane protein" evidence="9">
    <location>
        <begin position="43"/>
        <end position="196"/>
    </location>
</feature>
<feature type="transmembrane region" description="Helical" evidence="8">
    <location>
        <begin position="50"/>
        <end position="69"/>
    </location>
</feature>
<dbReference type="Pfam" id="PF04535">
    <property type="entry name" value="CASP_dom"/>
    <property type="match status" value="1"/>
</dbReference>
<dbReference type="KEGG" id="tcc:18613481"/>
<evidence type="ECO:0000256" key="6">
    <source>
        <dbReference type="ARBA" id="ARBA00022989"/>
    </source>
</evidence>
<dbReference type="NCBIfam" id="TIGR01569">
    <property type="entry name" value="A_tha_TIGR01569"/>
    <property type="match status" value="1"/>
</dbReference>
<reference evidence="11" key="2">
    <citation type="submission" date="2025-08" db="UniProtKB">
        <authorList>
            <consortium name="RefSeq"/>
        </authorList>
    </citation>
    <scope>IDENTIFICATION</scope>
</reference>
<reference evidence="10" key="1">
    <citation type="journal article" date="1997" name="Nucleic Acids Res.">
        <title>tRNAscan-SE: a program for improved detection of transfer RNA genes in genomic sequence.</title>
        <authorList>
            <person name="Lowe T.M."/>
            <person name="Eddy S.R."/>
        </authorList>
    </citation>
    <scope>NUCLEOTIDE SEQUENCE [LARGE SCALE GENOMIC DNA]</scope>
    <source>
        <strain evidence="10">r\B97-61/B2</strain>
    </source>
</reference>
<evidence type="ECO:0000256" key="8">
    <source>
        <dbReference type="RuleBase" id="RU361233"/>
    </source>
</evidence>
<dbReference type="GeneID" id="18613481"/>
<feature type="transmembrane region" description="Helical" evidence="8">
    <location>
        <begin position="184"/>
        <end position="209"/>
    </location>
</feature>
<dbReference type="PANTHER" id="PTHR36488:SF8">
    <property type="entry name" value="CASP-LIKE PROTEIN 1U1"/>
    <property type="match status" value="1"/>
</dbReference>
<keyword evidence="6 8" id="KW-1133">Transmembrane helix</keyword>
<feature type="transmembrane region" description="Helical" evidence="8">
    <location>
        <begin position="137"/>
        <end position="164"/>
    </location>
</feature>
<comment type="similarity">
    <text evidence="2 8">Belongs to the Casparian strip membrane proteins (CASP) family.</text>
</comment>
<evidence type="ECO:0000256" key="2">
    <source>
        <dbReference type="ARBA" id="ARBA00007651"/>
    </source>
</evidence>
<sequence length="214" mass="23141">MHPPTSFFIPTSTSIYSPLIEREIELRNMDGVGSNVKVVESSRRVTHCDLILRILGLILTLVAAIVTGVDKETKTISVSITKTLPTLHVPVTAKWHYMSAFVYFLISNTVASLYAAASLVASMAVRTSKEKAAMALVILDMTIMGLLFSSNGAAIAVGVLGQYGNSHARWNKVCELFGGFCHEMTAAIILSLVGSLVFFWLVALAILNLHKKSG</sequence>
<dbReference type="InterPro" id="IPR044173">
    <property type="entry name" value="CASPL"/>
</dbReference>
<evidence type="ECO:0000256" key="7">
    <source>
        <dbReference type="ARBA" id="ARBA00023136"/>
    </source>
</evidence>
<dbReference type="PANTHER" id="PTHR36488">
    <property type="entry name" value="CASP-LIKE PROTEIN 1U1"/>
    <property type="match status" value="1"/>
</dbReference>
<dbReference type="InterPro" id="IPR006459">
    <property type="entry name" value="CASP/CASPL"/>
</dbReference>
<evidence type="ECO:0000313" key="11">
    <source>
        <dbReference type="RefSeq" id="XP_017969489.1"/>
    </source>
</evidence>